<dbReference type="PANTHER" id="PTHR13483">
    <property type="entry name" value="BOX C_D SNORNA PROTEIN 1-RELATED"/>
    <property type="match status" value="1"/>
</dbReference>
<keyword evidence="3" id="KW-0862">Zinc</keyword>
<reference evidence="6 7" key="1">
    <citation type="submission" date="2019-03" db="EMBL/GenBank/DDBJ databases">
        <title>Rhodosporidium diobovatum UCD-FST 08-225 genome sequencing, assembly, and annotation.</title>
        <authorList>
            <person name="Fakankun I.U."/>
            <person name="Fristensky B."/>
            <person name="Levin D.B."/>
        </authorList>
    </citation>
    <scope>NUCLEOTIDE SEQUENCE [LARGE SCALE GENOMIC DNA]</scope>
    <source>
        <strain evidence="6 7">UCD-FST 08-225</strain>
    </source>
</reference>
<evidence type="ECO:0000256" key="1">
    <source>
        <dbReference type="ARBA" id="ARBA00022723"/>
    </source>
</evidence>
<dbReference type="GO" id="GO:0000463">
    <property type="term" value="P:maturation of LSU-rRNA from tricistronic rRNA transcript (SSU-rRNA, 5.8S rRNA, LSU-rRNA)"/>
    <property type="evidence" value="ECO:0007669"/>
    <property type="project" value="TreeGrafter"/>
</dbReference>
<dbReference type="InterPro" id="IPR007529">
    <property type="entry name" value="Znf_HIT"/>
</dbReference>
<evidence type="ECO:0000313" key="7">
    <source>
        <dbReference type="Proteomes" id="UP000311382"/>
    </source>
</evidence>
<dbReference type="STRING" id="5288.A0A5C5G2T9"/>
<dbReference type="PROSITE" id="PS51083">
    <property type="entry name" value="ZF_HIT"/>
    <property type="match status" value="1"/>
</dbReference>
<evidence type="ECO:0000259" key="5">
    <source>
        <dbReference type="PROSITE" id="PS51083"/>
    </source>
</evidence>
<evidence type="ECO:0000256" key="3">
    <source>
        <dbReference type="ARBA" id="ARBA00022833"/>
    </source>
</evidence>
<keyword evidence="7" id="KW-1185">Reference proteome</keyword>
<dbReference type="GO" id="GO:0000492">
    <property type="term" value="P:box C/D snoRNP assembly"/>
    <property type="evidence" value="ECO:0007669"/>
    <property type="project" value="TreeGrafter"/>
</dbReference>
<dbReference type="EMBL" id="SOZI01000021">
    <property type="protein sequence ID" value="TNY22719.1"/>
    <property type="molecule type" value="Genomic_DNA"/>
</dbReference>
<dbReference type="GO" id="GO:0048254">
    <property type="term" value="P:snoRNA localization"/>
    <property type="evidence" value="ECO:0007669"/>
    <property type="project" value="TreeGrafter"/>
</dbReference>
<organism evidence="6 7">
    <name type="scientific">Rhodotorula diobovata</name>
    <dbReference type="NCBI Taxonomy" id="5288"/>
    <lineage>
        <taxon>Eukaryota</taxon>
        <taxon>Fungi</taxon>
        <taxon>Dikarya</taxon>
        <taxon>Basidiomycota</taxon>
        <taxon>Pucciniomycotina</taxon>
        <taxon>Microbotryomycetes</taxon>
        <taxon>Sporidiobolales</taxon>
        <taxon>Sporidiobolaceae</taxon>
        <taxon>Rhodotorula</taxon>
    </lineage>
</organism>
<accession>A0A5C5G2T9</accession>
<keyword evidence="2 4" id="KW-0863">Zinc-finger</keyword>
<evidence type="ECO:0000313" key="6">
    <source>
        <dbReference type="EMBL" id="TNY22719.1"/>
    </source>
</evidence>
<comment type="caution">
    <text evidence="6">The sequence shown here is derived from an EMBL/GenBank/DDBJ whole genome shotgun (WGS) entry which is preliminary data.</text>
</comment>
<dbReference type="CDD" id="cd23023">
    <property type="entry name" value="zf-HIT_BCD1"/>
    <property type="match status" value="1"/>
</dbReference>
<dbReference type="GO" id="GO:0070761">
    <property type="term" value="C:pre-snoRNP complex"/>
    <property type="evidence" value="ECO:0007669"/>
    <property type="project" value="TreeGrafter"/>
</dbReference>
<name>A0A5C5G2T9_9BASI</name>
<proteinExistence type="predicted"/>
<keyword evidence="1" id="KW-0479">Metal-binding</keyword>
<evidence type="ECO:0000256" key="2">
    <source>
        <dbReference type="ARBA" id="ARBA00022771"/>
    </source>
</evidence>
<gene>
    <name evidence="6" type="ORF">DMC30DRAFT_348477</name>
</gene>
<dbReference type="OrthoDB" id="272357at2759"/>
<dbReference type="AlphaFoldDB" id="A0A5C5G2T9"/>
<dbReference type="InterPro" id="IPR051639">
    <property type="entry name" value="BCD1"/>
</dbReference>
<dbReference type="SUPFAM" id="SSF144232">
    <property type="entry name" value="HIT/MYND zinc finger-like"/>
    <property type="match status" value="1"/>
</dbReference>
<dbReference type="GO" id="GO:0005634">
    <property type="term" value="C:nucleus"/>
    <property type="evidence" value="ECO:0007669"/>
    <property type="project" value="TreeGrafter"/>
</dbReference>
<evidence type="ECO:0000256" key="4">
    <source>
        <dbReference type="PROSITE-ProRule" id="PRU00453"/>
    </source>
</evidence>
<protein>
    <recommendedName>
        <fullName evidence="5">HIT-type domain-containing protein</fullName>
    </recommendedName>
</protein>
<dbReference type="Pfam" id="PF04438">
    <property type="entry name" value="zf-HIT"/>
    <property type="match status" value="1"/>
</dbReference>
<dbReference type="Proteomes" id="UP000311382">
    <property type="component" value="Unassembled WGS sequence"/>
</dbReference>
<feature type="domain" description="HIT-type" evidence="5">
    <location>
        <begin position="15"/>
        <end position="49"/>
    </location>
</feature>
<sequence length="83" mass="8842">MADAPSSSNSRLGICQTCDTEPARYKCPACSFPSCSLACSTAHKQAQGCSGVAPPVWSRPLQANEMTWGSLMRDQSYIAGVNR</sequence>
<dbReference type="GO" id="GO:0008270">
    <property type="term" value="F:zinc ion binding"/>
    <property type="evidence" value="ECO:0007669"/>
    <property type="project" value="UniProtKB-UniRule"/>
</dbReference>
<dbReference type="Gene3D" id="3.30.60.190">
    <property type="match status" value="1"/>
</dbReference>
<feature type="non-terminal residue" evidence="6">
    <location>
        <position position="83"/>
    </location>
</feature>